<proteinExistence type="predicted"/>
<evidence type="ECO:0000313" key="2">
    <source>
        <dbReference type="EMBL" id="SNS43458.1"/>
    </source>
</evidence>
<dbReference type="InterPro" id="IPR050491">
    <property type="entry name" value="AmpC-like"/>
</dbReference>
<dbReference type="Gene3D" id="3.40.710.10">
    <property type="entry name" value="DD-peptidase/beta-lactamase superfamily"/>
    <property type="match status" value="1"/>
</dbReference>
<name>A0A239EGQ5_9BACT</name>
<dbReference type="Proteomes" id="UP000198432">
    <property type="component" value="Unassembled WGS sequence"/>
</dbReference>
<dbReference type="OrthoDB" id="9793489at2"/>
<dbReference type="PANTHER" id="PTHR46825:SF9">
    <property type="entry name" value="BETA-LACTAMASE-RELATED DOMAIN-CONTAINING PROTEIN"/>
    <property type="match status" value="1"/>
</dbReference>
<sequence length="345" mass="38684">MYHITQATLDTIVTKTASHKNIHGAVFHVSSLDNSLGLTSAQGNIGIEDQYYIASINKLMVSALILRLCHENTISLSDKISEYFPLEVMKGLLKLGDKDYSDEITIQHLISHTSGLPCYLIDKQPGGGKNMDLILNGENQSWPFDKVIAVTKEMKPKFPPGKKGKANYAETNFRLLERIHELVTGKPIRQSLTELFKELGMRNTVVLPSAKADNCLPVYFKQTQITIDAYWKSTNKDIASTAQDLMLFLKAFFQGHFFQEKNLVGLEKWNTIFFPFKYGIGVQLFYIPRILSPFKAVPKIIGHCGSAGTIAFFVPEKKAFITGTVNQTANNQVAFQTLMKIINKL</sequence>
<dbReference type="AlphaFoldDB" id="A0A239EGQ5"/>
<gene>
    <name evidence="2" type="ORF">SAMN06296052_106150</name>
</gene>
<dbReference type="Pfam" id="PF00144">
    <property type="entry name" value="Beta-lactamase"/>
    <property type="match status" value="1"/>
</dbReference>
<organism evidence="2 3">
    <name type="scientific">Pontibacter ummariensis</name>
    <dbReference type="NCBI Taxonomy" id="1610492"/>
    <lineage>
        <taxon>Bacteria</taxon>
        <taxon>Pseudomonadati</taxon>
        <taxon>Bacteroidota</taxon>
        <taxon>Cytophagia</taxon>
        <taxon>Cytophagales</taxon>
        <taxon>Hymenobacteraceae</taxon>
        <taxon>Pontibacter</taxon>
    </lineage>
</organism>
<keyword evidence="3" id="KW-1185">Reference proteome</keyword>
<dbReference type="EMBL" id="FZOQ01000006">
    <property type="protein sequence ID" value="SNS43458.1"/>
    <property type="molecule type" value="Genomic_DNA"/>
</dbReference>
<dbReference type="InterPro" id="IPR012338">
    <property type="entry name" value="Beta-lactam/transpept-like"/>
</dbReference>
<accession>A0A239EGQ5</accession>
<dbReference type="PANTHER" id="PTHR46825">
    <property type="entry name" value="D-ALANYL-D-ALANINE-CARBOXYPEPTIDASE/ENDOPEPTIDASE AMPH"/>
    <property type="match status" value="1"/>
</dbReference>
<dbReference type="RefSeq" id="WP_089318798.1">
    <property type="nucleotide sequence ID" value="NZ_FZOQ01000006.1"/>
</dbReference>
<dbReference type="InterPro" id="IPR001466">
    <property type="entry name" value="Beta-lactam-related"/>
</dbReference>
<protein>
    <submittedName>
        <fullName evidence="2">CubicO group peptidase, beta-lactamase class C family</fullName>
    </submittedName>
</protein>
<evidence type="ECO:0000313" key="3">
    <source>
        <dbReference type="Proteomes" id="UP000198432"/>
    </source>
</evidence>
<dbReference type="SUPFAM" id="SSF56601">
    <property type="entry name" value="beta-lactamase/transpeptidase-like"/>
    <property type="match status" value="1"/>
</dbReference>
<reference evidence="3" key="1">
    <citation type="submission" date="2017-06" db="EMBL/GenBank/DDBJ databases">
        <authorList>
            <person name="Varghese N."/>
            <person name="Submissions S."/>
        </authorList>
    </citation>
    <scope>NUCLEOTIDE SEQUENCE [LARGE SCALE GENOMIC DNA]</scope>
    <source>
        <strain evidence="3">NKM1</strain>
    </source>
</reference>
<feature type="domain" description="Beta-lactamase-related" evidence="1">
    <location>
        <begin position="49"/>
        <end position="334"/>
    </location>
</feature>
<evidence type="ECO:0000259" key="1">
    <source>
        <dbReference type="Pfam" id="PF00144"/>
    </source>
</evidence>